<comment type="caution">
    <text evidence="4">The sequence shown here is derived from an EMBL/GenBank/DDBJ whole genome shotgun (WGS) entry which is preliminary data.</text>
</comment>
<comment type="similarity">
    <text evidence="1 3">Belongs to the short-chain dehydrogenases/reductases (SDR) family.</text>
</comment>
<reference evidence="4 5" key="1">
    <citation type="submission" date="2024-10" db="EMBL/GenBank/DDBJ databases">
        <title>The Natural Products Discovery Center: Release of the First 8490 Sequenced Strains for Exploring Actinobacteria Biosynthetic Diversity.</title>
        <authorList>
            <person name="Kalkreuter E."/>
            <person name="Kautsar S.A."/>
            <person name="Yang D."/>
            <person name="Bader C.D."/>
            <person name="Teijaro C.N."/>
            <person name="Fluegel L."/>
            <person name="Davis C.M."/>
            <person name="Simpson J.R."/>
            <person name="Lauterbach L."/>
            <person name="Steele A.D."/>
            <person name="Gui C."/>
            <person name="Meng S."/>
            <person name="Li G."/>
            <person name="Viehrig K."/>
            <person name="Ye F."/>
            <person name="Su P."/>
            <person name="Kiefer A.F."/>
            <person name="Nichols A."/>
            <person name="Cepeda A.J."/>
            <person name="Yan W."/>
            <person name="Fan B."/>
            <person name="Jiang Y."/>
            <person name="Adhikari A."/>
            <person name="Zheng C.-J."/>
            <person name="Schuster L."/>
            <person name="Cowan T.M."/>
            <person name="Smanski M.J."/>
            <person name="Chevrette M.G."/>
            <person name="De Carvalho L.P.S."/>
            <person name="Shen B."/>
        </authorList>
    </citation>
    <scope>NUCLEOTIDE SEQUENCE [LARGE SCALE GENOMIC DNA]</scope>
    <source>
        <strain evidence="4 5">NPDC004045</strain>
    </source>
</reference>
<dbReference type="Proteomes" id="UP001601444">
    <property type="component" value="Unassembled WGS sequence"/>
</dbReference>
<dbReference type="Pfam" id="PF00106">
    <property type="entry name" value="adh_short"/>
    <property type="match status" value="1"/>
</dbReference>
<dbReference type="PRINTS" id="PR00080">
    <property type="entry name" value="SDRFAMILY"/>
</dbReference>
<dbReference type="Gene3D" id="3.40.50.720">
    <property type="entry name" value="NAD(P)-binding Rossmann-like Domain"/>
    <property type="match status" value="1"/>
</dbReference>
<organism evidence="4 5">
    <name type="scientific">Nocardia thailandica</name>
    <dbReference type="NCBI Taxonomy" id="257275"/>
    <lineage>
        <taxon>Bacteria</taxon>
        <taxon>Bacillati</taxon>
        <taxon>Actinomycetota</taxon>
        <taxon>Actinomycetes</taxon>
        <taxon>Mycobacteriales</taxon>
        <taxon>Nocardiaceae</taxon>
        <taxon>Nocardia</taxon>
    </lineage>
</organism>
<evidence type="ECO:0000256" key="2">
    <source>
        <dbReference type="ARBA" id="ARBA00023002"/>
    </source>
</evidence>
<keyword evidence="5" id="KW-1185">Reference proteome</keyword>
<gene>
    <name evidence="4" type="ORF">ACFYTF_23510</name>
</gene>
<name>A0ABW6PTQ5_9NOCA</name>
<keyword evidence="2" id="KW-0560">Oxidoreductase</keyword>
<evidence type="ECO:0000313" key="5">
    <source>
        <dbReference type="Proteomes" id="UP001601444"/>
    </source>
</evidence>
<dbReference type="EMBL" id="JBIAMX010000016">
    <property type="protein sequence ID" value="MFF0545810.1"/>
    <property type="molecule type" value="Genomic_DNA"/>
</dbReference>
<dbReference type="PANTHER" id="PTHR44196:SF1">
    <property type="entry name" value="DEHYDROGENASE_REDUCTASE SDR FAMILY MEMBER 7B"/>
    <property type="match status" value="1"/>
</dbReference>
<dbReference type="SUPFAM" id="SSF51735">
    <property type="entry name" value="NAD(P)-binding Rossmann-fold domains"/>
    <property type="match status" value="1"/>
</dbReference>
<dbReference type="InterPro" id="IPR002347">
    <property type="entry name" value="SDR_fam"/>
</dbReference>
<evidence type="ECO:0000256" key="3">
    <source>
        <dbReference type="RuleBase" id="RU000363"/>
    </source>
</evidence>
<dbReference type="PRINTS" id="PR00081">
    <property type="entry name" value="GDHRDH"/>
</dbReference>
<dbReference type="InterPro" id="IPR036291">
    <property type="entry name" value="NAD(P)-bd_dom_sf"/>
</dbReference>
<protein>
    <submittedName>
        <fullName evidence="4">SDR family NAD(P)-dependent oxidoreductase</fullName>
    </submittedName>
</protein>
<proteinExistence type="inferred from homology"/>
<accession>A0ABW6PTQ5</accession>
<dbReference type="RefSeq" id="WP_387702244.1">
    <property type="nucleotide sequence ID" value="NZ_JBIAMX010000016.1"/>
</dbReference>
<evidence type="ECO:0000313" key="4">
    <source>
        <dbReference type="EMBL" id="MFF0545810.1"/>
    </source>
</evidence>
<evidence type="ECO:0000256" key="1">
    <source>
        <dbReference type="ARBA" id="ARBA00006484"/>
    </source>
</evidence>
<dbReference type="PANTHER" id="PTHR44196">
    <property type="entry name" value="DEHYDROGENASE/REDUCTASE SDR FAMILY MEMBER 7B"/>
    <property type="match status" value="1"/>
</dbReference>
<sequence length="249" mass="25640">MSAPSTPGAALVTGGGSGVGLALARRLTAAGRRVLICGRDEDRLRAAADRLPGVRVLRADLADPGDVDRLAEWALATPGLDLLVNNAAVQLDRRWAAADGDRLVEDLARELATNLGGPLRLTARLLPALAAAPHATVVNVTSALAVVPKRSAPVYCASKAGLVAASTALRYQLAVDAPTVRVVDVMLPLVDTAMTAGRGRGKIAPDAAAAAILDGLRENRAHAIRVGKARTLLALHRLSPALAARLVAD</sequence>